<sequence length="150" mass="17438">TMLLCDLMCNTTQNVKKSKTVQMENIKTCLKSEFDVLVSEERHLKNYKHEMDLLLQEKKALVTENDLNKLLQSTKCLHDEYEPLKEHVELVEKQKAEWQIKTREPPIPESLAAAAHHLHVGRKQDARQTVTFRQQPPPMKVKLINACNII</sequence>
<proteinExistence type="predicted"/>
<dbReference type="Ensembl" id="ENSCMIT00000022162.1">
    <property type="protein sequence ID" value="ENSCMIP00000021776.1"/>
    <property type="gene ID" value="ENSCMIG00000009887.1"/>
</dbReference>
<feature type="coiled-coil region" evidence="1">
    <location>
        <begin position="37"/>
        <end position="64"/>
    </location>
</feature>
<dbReference type="GO" id="GO:0045666">
    <property type="term" value="P:positive regulation of neuron differentiation"/>
    <property type="evidence" value="ECO:0007669"/>
    <property type="project" value="TreeGrafter"/>
</dbReference>
<protein>
    <submittedName>
        <fullName evidence="2">Uncharacterized protein</fullName>
    </submittedName>
</protein>
<reference evidence="3" key="3">
    <citation type="journal article" date="2014" name="Nature">
        <title>Elephant shark genome provides unique insights into gnathostome evolution.</title>
        <authorList>
            <consortium name="International Elephant Shark Genome Sequencing Consortium"/>
            <person name="Venkatesh B."/>
            <person name="Lee A.P."/>
            <person name="Ravi V."/>
            <person name="Maurya A.K."/>
            <person name="Lian M.M."/>
            <person name="Swann J.B."/>
            <person name="Ohta Y."/>
            <person name="Flajnik M.F."/>
            <person name="Sutoh Y."/>
            <person name="Kasahara M."/>
            <person name="Hoon S."/>
            <person name="Gangu V."/>
            <person name="Roy S.W."/>
            <person name="Irimia M."/>
            <person name="Korzh V."/>
            <person name="Kondrychyn I."/>
            <person name="Lim Z.W."/>
            <person name="Tay B.H."/>
            <person name="Tohari S."/>
            <person name="Kong K.W."/>
            <person name="Ho S."/>
            <person name="Lorente-Galdos B."/>
            <person name="Quilez J."/>
            <person name="Marques-Bonet T."/>
            <person name="Raney B.J."/>
            <person name="Ingham P.W."/>
            <person name="Tay A."/>
            <person name="Hillier L.W."/>
            <person name="Minx P."/>
            <person name="Boehm T."/>
            <person name="Wilson R.K."/>
            <person name="Brenner S."/>
            <person name="Warren W.C."/>
        </authorList>
    </citation>
    <scope>NUCLEOTIDE SEQUENCE [LARGE SCALE GENOMIC DNA]</scope>
</reference>
<keyword evidence="1" id="KW-0175">Coiled coil</keyword>
<keyword evidence="3" id="KW-1185">Reference proteome</keyword>
<evidence type="ECO:0000313" key="2">
    <source>
        <dbReference type="Ensembl" id="ENSCMIP00000021776.1"/>
    </source>
</evidence>
<dbReference type="PANTHER" id="PTHR31058">
    <property type="entry name" value="ZINC FINGER C4H2 DOMAIN-CONTAINING PROTEIN"/>
    <property type="match status" value="1"/>
</dbReference>
<dbReference type="GO" id="GO:0005634">
    <property type="term" value="C:nucleus"/>
    <property type="evidence" value="ECO:0007669"/>
    <property type="project" value="TreeGrafter"/>
</dbReference>
<dbReference type="InParanoid" id="A0A4W3HZE4"/>
<reference evidence="3" key="2">
    <citation type="journal article" date="2007" name="PLoS Biol.">
        <title>Survey sequencing and comparative analysis of the elephant shark (Callorhinchus milii) genome.</title>
        <authorList>
            <person name="Venkatesh B."/>
            <person name="Kirkness E.F."/>
            <person name="Loh Y.H."/>
            <person name="Halpern A.L."/>
            <person name="Lee A.P."/>
            <person name="Johnson J."/>
            <person name="Dandona N."/>
            <person name="Viswanathan L.D."/>
            <person name="Tay A."/>
            <person name="Venter J.C."/>
            <person name="Strausberg R.L."/>
            <person name="Brenner S."/>
        </authorList>
    </citation>
    <scope>NUCLEOTIDE SEQUENCE [LARGE SCALE GENOMIC DNA]</scope>
</reference>
<dbReference type="PANTHER" id="PTHR31058:SF2">
    <property type="entry name" value="ZINC FINGER C4H2 DOMAIN-CONTAINING PROTEIN"/>
    <property type="match status" value="1"/>
</dbReference>
<dbReference type="Proteomes" id="UP000314986">
    <property type="component" value="Unassembled WGS sequence"/>
</dbReference>
<accession>A0A4W3HZE4</accession>
<name>A0A4W3HZE4_CALMI</name>
<dbReference type="AlphaFoldDB" id="A0A4W3HZE4"/>
<evidence type="ECO:0000256" key="1">
    <source>
        <dbReference type="SAM" id="Coils"/>
    </source>
</evidence>
<reference evidence="2" key="4">
    <citation type="submission" date="2025-08" db="UniProtKB">
        <authorList>
            <consortium name="Ensembl"/>
        </authorList>
    </citation>
    <scope>IDENTIFICATION</scope>
</reference>
<reference evidence="3" key="1">
    <citation type="journal article" date="2006" name="Science">
        <title>Ancient noncoding elements conserved in the human genome.</title>
        <authorList>
            <person name="Venkatesh B."/>
            <person name="Kirkness E.F."/>
            <person name="Loh Y.H."/>
            <person name="Halpern A.L."/>
            <person name="Lee A.P."/>
            <person name="Johnson J."/>
            <person name="Dandona N."/>
            <person name="Viswanathan L.D."/>
            <person name="Tay A."/>
            <person name="Venter J.C."/>
            <person name="Strausberg R.L."/>
            <person name="Brenner S."/>
        </authorList>
    </citation>
    <scope>NUCLEOTIDE SEQUENCE [LARGE SCALE GENOMIC DNA]</scope>
</reference>
<evidence type="ECO:0000313" key="3">
    <source>
        <dbReference type="Proteomes" id="UP000314986"/>
    </source>
</evidence>
<reference evidence="2" key="5">
    <citation type="submission" date="2025-09" db="UniProtKB">
        <authorList>
            <consortium name="Ensembl"/>
        </authorList>
    </citation>
    <scope>IDENTIFICATION</scope>
</reference>
<organism evidence="2 3">
    <name type="scientific">Callorhinchus milii</name>
    <name type="common">Ghost shark</name>
    <dbReference type="NCBI Taxonomy" id="7868"/>
    <lineage>
        <taxon>Eukaryota</taxon>
        <taxon>Metazoa</taxon>
        <taxon>Chordata</taxon>
        <taxon>Craniata</taxon>
        <taxon>Vertebrata</taxon>
        <taxon>Chondrichthyes</taxon>
        <taxon>Holocephali</taxon>
        <taxon>Chimaeriformes</taxon>
        <taxon>Callorhinchidae</taxon>
        <taxon>Callorhinchus</taxon>
    </lineage>
</organism>
<dbReference type="InterPro" id="IPR018482">
    <property type="entry name" value="Znf-C4H2"/>
</dbReference>